<dbReference type="InterPro" id="IPR036777">
    <property type="entry name" value="Channel_Tsx-like_sf"/>
</dbReference>
<dbReference type="KEGG" id="smaa:IT774_16305"/>
<evidence type="ECO:0000256" key="1">
    <source>
        <dbReference type="SAM" id="SignalP"/>
    </source>
</evidence>
<evidence type="ECO:0008006" key="4">
    <source>
        <dbReference type="Google" id="ProtNLM"/>
    </source>
</evidence>
<dbReference type="GO" id="GO:0009279">
    <property type="term" value="C:cell outer membrane"/>
    <property type="evidence" value="ECO:0007669"/>
    <property type="project" value="InterPro"/>
</dbReference>
<protein>
    <recommendedName>
        <fullName evidence="4">Nucleoside-binding protein</fullName>
    </recommendedName>
</protein>
<dbReference type="Proteomes" id="UP000595095">
    <property type="component" value="Chromosome"/>
</dbReference>
<evidence type="ECO:0000313" key="2">
    <source>
        <dbReference type="EMBL" id="QPG05619.1"/>
    </source>
</evidence>
<organism evidence="2 3">
    <name type="scientific">Salinimonas marina</name>
    <dbReference type="NCBI Taxonomy" id="2785918"/>
    <lineage>
        <taxon>Bacteria</taxon>
        <taxon>Pseudomonadati</taxon>
        <taxon>Pseudomonadota</taxon>
        <taxon>Gammaproteobacteria</taxon>
        <taxon>Alteromonadales</taxon>
        <taxon>Alteromonadaceae</taxon>
        <taxon>Alteromonas/Salinimonas group</taxon>
        <taxon>Salinimonas</taxon>
    </lineage>
</organism>
<name>A0A7S9DX66_9ALTE</name>
<dbReference type="Gene3D" id="2.40.230.20">
    <property type="entry name" value="Nucleoside-specific channel-forming protein, Tsx-like"/>
    <property type="match status" value="1"/>
</dbReference>
<keyword evidence="1" id="KW-0732">Signal</keyword>
<gene>
    <name evidence="2" type="ORF">IT774_16305</name>
</gene>
<reference evidence="2 3" key="1">
    <citation type="submission" date="2020-11" db="EMBL/GenBank/DDBJ databases">
        <title>Complete genome sequence for Salinimonas sp. strain G2-b.</title>
        <authorList>
            <person name="Park S.-J."/>
        </authorList>
    </citation>
    <scope>NUCLEOTIDE SEQUENCE [LARGE SCALE GENOMIC DNA]</scope>
    <source>
        <strain evidence="2 3">G2-b</strain>
    </source>
</reference>
<dbReference type="AlphaFoldDB" id="A0A7S9DX66"/>
<evidence type="ECO:0000313" key="3">
    <source>
        <dbReference type="Proteomes" id="UP000595095"/>
    </source>
</evidence>
<keyword evidence="3" id="KW-1185">Reference proteome</keyword>
<dbReference type="EMBL" id="CP064795">
    <property type="protein sequence ID" value="QPG05619.1"/>
    <property type="molecule type" value="Genomic_DNA"/>
</dbReference>
<dbReference type="SUPFAM" id="SSF111364">
    <property type="entry name" value="Tsx-like channel"/>
    <property type="match status" value="1"/>
</dbReference>
<accession>A0A7S9DX66</accession>
<sequence length="257" mass="28505">MRLTVIGVGLGYWLSAGAVAANWSETELHLQQGQLNQPFASQPGTDIDTTVVTFQHASGWDYGSNFFFFDYARTDNGDTLYGEWYPVFSSQQLLDVSYSGLISDIGLVAGINAGPDAEVLKYLPGIQINWNLPGFSFFNTLITAYIDDSNGIDAGGAPKEDDSMMVDIAWRYPVTIGTQNFSVEGHAEYIDSRGTEVPTVQVKDWLLTQVQVRWDAGQALTGTQDKLFVGIEYQYWNNKLGTHEDESAVQLLGVWRF</sequence>
<feature type="chain" id="PRO_5032864341" description="Nucleoside-binding protein" evidence="1">
    <location>
        <begin position="21"/>
        <end position="257"/>
    </location>
</feature>
<dbReference type="RefSeq" id="WP_195810705.1">
    <property type="nucleotide sequence ID" value="NZ_CP064795.1"/>
</dbReference>
<proteinExistence type="predicted"/>
<feature type="signal peptide" evidence="1">
    <location>
        <begin position="1"/>
        <end position="20"/>
    </location>
</feature>